<evidence type="ECO:0000259" key="2">
    <source>
        <dbReference type="PROSITE" id="PS51031"/>
    </source>
</evidence>
<keyword evidence="1" id="KW-0539">Nucleus</keyword>
<comment type="subcellular location">
    <subcellularLocation>
        <location evidence="1">Nucleus</location>
    </subcellularLocation>
</comment>
<organism evidence="3 4">
    <name type="scientific">Aphis craccivora</name>
    <name type="common">Cowpea aphid</name>
    <dbReference type="NCBI Taxonomy" id="307492"/>
    <lineage>
        <taxon>Eukaryota</taxon>
        <taxon>Metazoa</taxon>
        <taxon>Ecdysozoa</taxon>
        <taxon>Arthropoda</taxon>
        <taxon>Hexapoda</taxon>
        <taxon>Insecta</taxon>
        <taxon>Pterygota</taxon>
        <taxon>Neoptera</taxon>
        <taxon>Paraneoptera</taxon>
        <taxon>Hemiptera</taxon>
        <taxon>Sternorrhyncha</taxon>
        <taxon>Aphidomorpha</taxon>
        <taxon>Aphidoidea</taxon>
        <taxon>Aphididae</taxon>
        <taxon>Aphidini</taxon>
        <taxon>Aphis</taxon>
        <taxon>Aphis</taxon>
    </lineage>
</organism>
<feature type="non-terminal residue" evidence="3">
    <location>
        <position position="1"/>
    </location>
</feature>
<evidence type="ECO:0000313" key="4">
    <source>
        <dbReference type="Proteomes" id="UP000478052"/>
    </source>
</evidence>
<evidence type="ECO:0000256" key="1">
    <source>
        <dbReference type="PROSITE-ProRule" id="PRU00371"/>
    </source>
</evidence>
<dbReference type="Pfam" id="PF02944">
    <property type="entry name" value="BESS"/>
    <property type="match status" value="1"/>
</dbReference>
<comment type="caution">
    <text evidence="3">The sequence shown here is derived from an EMBL/GenBank/DDBJ whole genome shotgun (WGS) entry which is preliminary data.</text>
</comment>
<dbReference type="EMBL" id="VUJU01017359">
    <property type="protein sequence ID" value="KAF0683580.1"/>
    <property type="molecule type" value="Genomic_DNA"/>
</dbReference>
<dbReference type="PROSITE" id="PS51031">
    <property type="entry name" value="BESS"/>
    <property type="match status" value="1"/>
</dbReference>
<gene>
    <name evidence="3" type="ORF">FWK35_00036550</name>
</gene>
<feature type="domain" description="BESS" evidence="2">
    <location>
        <begin position="72"/>
        <end position="111"/>
    </location>
</feature>
<accession>A0A6G0VHM0</accession>
<keyword evidence="4" id="KW-1185">Reference proteome</keyword>
<dbReference type="OrthoDB" id="6616165at2759"/>
<dbReference type="GO" id="GO:0003677">
    <property type="term" value="F:DNA binding"/>
    <property type="evidence" value="ECO:0007669"/>
    <property type="project" value="InterPro"/>
</dbReference>
<name>A0A6G0VHM0_APHCR</name>
<dbReference type="GO" id="GO:0005634">
    <property type="term" value="C:nucleus"/>
    <property type="evidence" value="ECO:0007669"/>
    <property type="project" value="UniProtKB-SubCell"/>
</dbReference>
<proteinExistence type="predicted"/>
<evidence type="ECO:0000313" key="3">
    <source>
        <dbReference type="EMBL" id="KAF0683580.1"/>
    </source>
</evidence>
<dbReference type="AlphaFoldDB" id="A0A6G0VHM0"/>
<dbReference type="Proteomes" id="UP000478052">
    <property type="component" value="Unassembled WGS sequence"/>
</dbReference>
<dbReference type="InterPro" id="IPR004210">
    <property type="entry name" value="BESS_motif"/>
</dbReference>
<reference evidence="3 4" key="1">
    <citation type="submission" date="2019-08" db="EMBL/GenBank/DDBJ databases">
        <title>Whole genome of Aphis craccivora.</title>
        <authorList>
            <person name="Voronova N.V."/>
            <person name="Shulinski R.S."/>
            <person name="Bandarenka Y.V."/>
            <person name="Zhorov D.G."/>
            <person name="Warner D."/>
        </authorList>
    </citation>
    <scope>NUCLEOTIDE SEQUENCE [LARGE SCALE GENOMIC DNA]</scope>
    <source>
        <strain evidence="3">180601</strain>
        <tissue evidence="3">Whole Body</tissue>
    </source>
</reference>
<sequence length="189" mass="21523">TEGNIVHENENEIEDINVIDSPGSAEGQETVALPTNATKITPTHNKQKLSAFQENLLNAIEKNRIQTKQEEFDENKHFLLSLLPSMRKMDTEKNFQFRIEIMECMKKYMTPASQPQAAHLAPVAPSIIPQSERPYYQVPSELYSFPYQYQNAISPPQLDISSRNLQSNYLNISSSSTTQNDPNTKYSLE</sequence>
<protein>
    <recommendedName>
        <fullName evidence="2">BESS domain-containing protein</fullName>
    </recommendedName>
</protein>